<comment type="caution">
    <text evidence="7">The sequence shown here is derived from an EMBL/GenBank/DDBJ whole genome shotgun (WGS) entry which is preliminary data.</text>
</comment>
<keyword evidence="8" id="KW-1185">Reference proteome</keyword>
<dbReference type="AlphaFoldDB" id="A0A8J7DV34"/>
<sequence length="653" mass="71797">MIFRFRLRVPTSLLYFGILLCANNAVTESVRAEAIAPSEDSVGKEYQSLVEQGLTPISSDSSSVIGLDPTEIASLGEIRDEGNPKVNLPLNQRVLTAQTIPNINAQIPGGLTDPVPLPPRPPSIEPSDPPEPPQKLPPPSELLQPGPTAPQPQPGEDVPDVIRVERFEILGSTVFSEEEWAEVTAPFTNRSISFAELLEVRSLITQHYIDRGYITTGALIPPQELSDGVVQIQVVEGGVEDINVTGTTRLNPGYVRSRLGLATDPPLNIEQLREALQLLQLNPLIGTISAELSAGTTVGTNILDVEVTEADTLSLEAALNNGRSPNVGSFRRGVSFTEANLLGLGDSISASFFNTDGSNSLDLSYTLPINPRNGTVRFSFGTSLSRVIDPDFEVLDIRSRSRFFELTLRQPILQSPAQELALGFTISRQESQSILGLDNIGGFPISAGADNEGRTKVTALRFFQDWVKRSEQQVFAARSQFSLGVNWFDATDNNGSPESTFASWRGQAQWVRLLAPDTLLFVRTDVQLSDRPLLTLEQFSLGGIDSVRGYRQDFLLQDNGWFISTEARIPILRIPEIEGVLQVTPFIDFGVGWSNLDNSSAETIAGLGLGLRWQQGDRLTMRLDWGIPLKDRPTRRRSWQENGLYFSVNYRLF</sequence>
<evidence type="ECO:0000259" key="6">
    <source>
        <dbReference type="Pfam" id="PF08479"/>
    </source>
</evidence>
<proteinExistence type="predicted"/>
<feature type="domain" description="Haemolysin activator HlyB C-terminal" evidence="5">
    <location>
        <begin position="300"/>
        <end position="612"/>
    </location>
</feature>
<dbReference type="InterPro" id="IPR051544">
    <property type="entry name" value="TPS_OM_transporter"/>
</dbReference>
<keyword evidence="1" id="KW-1134">Transmembrane beta strand</keyword>
<dbReference type="GO" id="GO:0008320">
    <property type="term" value="F:protein transmembrane transporter activity"/>
    <property type="evidence" value="ECO:0007669"/>
    <property type="project" value="TreeGrafter"/>
</dbReference>
<evidence type="ECO:0000256" key="3">
    <source>
        <dbReference type="ARBA" id="ARBA00023237"/>
    </source>
</evidence>
<keyword evidence="3" id="KW-0998">Cell outer membrane</keyword>
<name>A0A8J7DV34_9CYAN</name>
<dbReference type="InterPro" id="IPR013686">
    <property type="entry name" value="Polypept-transport_assoc_ShlB"/>
</dbReference>
<feature type="compositionally biased region" description="Pro residues" evidence="4">
    <location>
        <begin position="115"/>
        <end position="140"/>
    </location>
</feature>
<dbReference type="PANTHER" id="PTHR34597:SF1">
    <property type="entry name" value="HEME_HEMOPEXIN TRANSPORTER PROTEIN HUXB"/>
    <property type="match status" value="1"/>
</dbReference>
<evidence type="ECO:0000259" key="5">
    <source>
        <dbReference type="Pfam" id="PF03865"/>
    </source>
</evidence>
<feature type="domain" description="Polypeptide-transport-associated ShlB-type" evidence="6">
    <location>
        <begin position="163"/>
        <end position="237"/>
    </location>
</feature>
<accession>A0A8J7DV34</accession>
<reference evidence="7" key="1">
    <citation type="submission" date="2020-10" db="EMBL/GenBank/DDBJ databases">
        <authorList>
            <person name="Castelo-Branco R."/>
            <person name="Eusebio N."/>
            <person name="Adriana R."/>
            <person name="Vieira A."/>
            <person name="Brugerolle De Fraissinette N."/>
            <person name="Rezende De Castro R."/>
            <person name="Schneider M.P."/>
            <person name="Vasconcelos V."/>
            <person name="Leao P.N."/>
        </authorList>
    </citation>
    <scope>NUCLEOTIDE SEQUENCE</scope>
    <source>
        <strain evidence="7">LEGE 07157</strain>
    </source>
</reference>
<dbReference type="PANTHER" id="PTHR34597">
    <property type="entry name" value="SLR1661 PROTEIN"/>
    <property type="match status" value="1"/>
</dbReference>
<evidence type="ECO:0000256" key="4">
    <source>
        <dbReference type="SAM" id="MobiDB-lite"/>
    </source>
</evidence>
<dbReference type="Gene3D" id="3.10.20.310">
    <property type="entry name" value="membrane protein fhac"/>
    <property type="match status" value="1"/>
</dbReference>
<evidence type="ECO:0000256" key="2">
    <source>
        <dbReference type="ARBA" id="ARBA00022692"/>
    </source>
</evidence>
<evidence type="ECO:0000313" key="7">
    <source>
        <dbReference type="EMBL" id="MBE9115559.1"/>
    </source>
</evidence>
<dbReference type="Pfam" id="PF08479">
    <property type="entry name" value="POTRA_2"/>
    <property type="match status" value="1"/>
</dbReference>
<evidence type="ECO:0000313" key="8">
    <source>
        <dbReference type="Proteomes" id="UP000654482"/>
    </source>
</evidence>
<dbReference type="Pfam" id="PF03865">
    <property type="entry name" value="ShlB"/>
    <property type="match status" value="1"/>
</dbReference>
<feature type="region of interest" description="Disordered" evidence="4">
    <location>
        <begin position="105"/>
        <end position="158"/>
    </location>
</feature>
<dbReference type="GO" id="GO:0046819">
    <property type="term" value="P:protein secretion by the type V secretion system"/>
    <property type="evidence" value="ECO:0007669"/>
    <property type="project" value="TreeGrafter"/>
</dbReference>
<keyword evidence="1" id="KW-0472">Membrane</keyword>
<keyword evidence="2" id="KW-0812">Transmembrane</keyword>
<dbReference type="Gene3D" id="2.40.160.50">
    <property type="entry name" value="membrane protein fhac: a member of the omp85/tpsb transporter family"/>
    <property type="match status" value="1"/>
</dbReference>
<protein>
    <submittedName>
        <fullName evidence="7">ShlB/FhaC/HecB family hemolysin secretion/activation protein</fullName>
    </submittedName>
</protein>
<dbReference type="InterPro" id="IPR005565">
    <property type="entry name" value="Hemolysn_activator_HlyB_C"/>
</dbReference>
<dbReference type="EMBL" id="JADEWZ010000007">
    <property type="protein sequence ID" value="MBE9115559.1"/>
    <property type="molecule type" value="Genomic_DNA"/>
</dbReference>
<gene>
    <name evidence="7" type="ORF">IQ249_06575</name>
</gene>
<evidence type="ECO:0000256" key="1">
    <source>
        <dbReference type="ARBA" id="ARBA00022452"/>
    </source>
</evidence>
<organism evidence="7 8">
    <name type="scientific">Lusitaniella coriacea LEGE 07157</name>
    <dbReference type="NCBI Taxonomy" id="945747"/>
    <lineage>
        <taxon>Bacteria</taxon>
        <taxon>Bacillati</taxon>
        <taxon>Cyanobacteriota</taxon>
        <taxon>Cyanophyceae</taxon>
        <taxon>Spirulinales</taxon>
        <taxon>Lusitaniellaceae</taxon>
        <taxon>Lusitaniella</taxon>
    </lineage>
</organism>
<dbReference type="Proteomes" id="UP000654482">
    <property type="component" value="Unassembled WGS sequence"/>
</dbReference>
<dbReference type="GO" id="GO:0098046">
    <property type="term" value="C:type V protein secretion system complex"/>
    <property type="evidence" value="ECO:0007669"/>
    <property type="project" value="TreeGrafter"/>
</dbReference>